<dbReference type="EMBL" id="VWLE01000305">
    <property type="protein sequence ID" value="KAA3946167.1"/>
    <property type="molecule type" value="Genomic_DNA"/>
</dbReference>
<dbReference type="AlphaFoldDB" id="A0A5M5C3Y0"/>
<evidence type="ECO:0000313" key="2">
    <source>
        <dbReference type="EMBL" id="KAA3946167.1"/>
    </source>
</evidence>
<protein>
    <submittedName>
        <fullName evidence="2">Acyloxyacyl hydrolase</fullName>
    </submittedName>
</protein>
<sequence length="177" mass="20112">MIRNRNAIRLLCLLCLLVHPAINANLEAQTIIGQRNDSVSHPLICHQLGFDIRPGYIVSTHSFLQGDNAQQKKIDQSLSFHFKYAFRFSKESNLGRLFPHTYQGIGISYHTFFSPAELGNPVSVYAFQGSRIAQLSPRLSFDYEWNFGASFGWKKYDELSNPQNVLIGSKINAYINL</sequence>
<name>A0A5M5C3Y0_BACOV</name>
<accession>A0A5M5C3Y0</accession>
<feature type="signal peptide" evidence="1">
    <location>
        <begin position="1"/>
        <end position="24"/>
    </location>
</feature>
<keyword evidence="1" id="KW-0732">Signal</keyword>
<dbReference type="GO" id="GO:0016787">
    <property type="term" value="F:hydrolase activity"/>
    <property type="evidence" value="ECO:0007669"/>
    <property type="project" value="UniProtKB-KW"/>
</dbReference>
<gene>
    <name evidence="2" type="ORF">F3D71_18540</name>
</gene>
<dbReference type="Proteomes" id="UP000323717">
    <property type="component" value="Unassembled WGS sequence"/>
</dbReference>
<reference evidence="2 3" key="1">
    <citation type="journal article" date="2019" name="Nat. Med.">
        <title>A library of human gut bacterial isolates paired with longitudinal multiomics data enables mechanistic microbiome research.</title>
        <authorList>
            <person name="Poyet M."/>
            <person name="Groussin M."/>
            <person name="Gibbons S.M."/>
            <person name="Avila-Pacheco J."/>
            <person name="Jiang X."/>
            <person name="Kearney S.M."/>
            <person name="Perrotta A.R."/>
            <person name="Berdy B."/>
            <person name="Zhao S."/>
            <person name="Lieberman T.D."/>
            <person name="Swanson P.K."/>
            <person name="Smith M."/>
            <person name="Roesemann S."/>
            <person name="Alexander J.E."/>
            <person name="Rich S.A."/>
            <person name="Livny J."/>
            <person name="Vlamakis H."/>
            <person name="Clish C."/>
            <person name="Bullock K."/>
            <person name="Deik A."/>
            <person name="Scott J."/>
            <person name="Pierce K.A."/>
            <person name="Xavier R.J."/>
            <person name="Alm E.J."/>
        </authorList>
    </citation>
    <scope>NUCLEOTIDE SEQUENCE [LARGE SCALE GENOMIC DNA]</scope>
    <source>
        <strain evidence="2 3">BIOML-A163</strain>
    </source>
</reference>
<organism evidence="2 3">
    <name type="scientific">Bacteroides ovatus</name>
    <dbReference type="NCBI Taxonomy" id="28116"/>
    <lineage>
        <taxon>Bacteria</taxon>
        <taxon>Pseudomonadati</taxon>
        <taxon>Bacteroidota</taxon>
        <taxon>Bacteroidia</taxon>
        <taxon>Bacteroidales</taxon>
        <taxon>Bacteroidaceae</taxon>
        <taxon>Bacteroides</taxon>
    </lineage>
</organism>
<keyword evidence="2" id="KW-0378">Hydrolase</keyword>
<evidence type="ECO:0000256" key="1">
    <source>
        <dbReference type="SAM" id="SignalP"/>
    </source>
</evidence>
<proteinExistence type="predicted"/>
<evidence type="ECO:0000313" key="3">
    <source>
        <dbReference type="Proteomes" id="UP000323717"/>
    </source>
</evidence>
<feature type="non-terminal residue" evidence="2">
    <location>
        <position position="177"/>
    </location>
</feature>
<feature type="chain" id="PRO_5024301487" evidence="1">
    <location>
        <begin position="25"/>
        <end position="177"/>
    </location>
</feature>
<comment type="caution">
    <text evidence="2">The sequence shown here is derived from an EMBL/GenBank/DDBJ whole genome shotgun (WGS) entry which is preliminary data.</text>
</comment>